<reference evidence="1" key="1">
    <citation type="submission" date="2022-07" db="EMBL/GenBank/DDBJ databases">
        <title>Phylogenomic reconstructions and comparative analyses of Kickxellomycotina fungi.</title>
        <authorList>
            <person name="Reynolds N.K."/>
            <person name="Stajich J.E."/>
            <person name="Barry K."/>
            <person name="Grigoriev I.V."/>
            <person name="Crous P."/>
            <person name="Smith M.E."/>
        </authorList>
    </citation>
    <scope>NUCLEOTIDE SEQUENCE</scope>
    <source>
        <strain evidence="1">NBRC 105414</strain>
    </source>
</reference>
<protein>
    <submittedName>
        <fullName evidence="1">Uncharacterized protein</fullName>
    </submittedName>
</protein>
<accession>A0A9W8H312</accession>
<sequence length="532" mass="57613">MSIDRLSDDILYAILKRVKTTAAPSPKDWPLLLPALAVCSRWRRVGTPVVYSQGFAVAGASAGAGAGGTAYYSNLALCGCTGNSRHLRELHIESGAVEDVYPFLRGIERGHGGFKWDRVQSLTLHQLSYRPTDAKPRRSNMARRFSELVMCRMPRIRALHSLIIDSAPGGSTVGNRLVDHYSGQLTCIKSLIPLALTAPAFSRELTRLQLTIGAGTMRLPLVCAATLRRLSLCNVPQDYTWQPFAEGRAGGPVVFSSLHHLSIYYMVGQKRAVTAAAAAVAAAAAAATAISDAQSGPRLHFPALQTLYLFRCYSGCPILETAALPDTMDTVYLHCAPAALKHMAGRGWMRIRRLEVNLETGLGGSARRLLEHSNRIFGDECAARSAGVTIGSVPETLDVAMVAWTHLASLTIVYSIDACRLLVLLNGIPQLAALAVLSLDVRRLQLPAEPAEKRPTLQRAVLHAVDTKLHSKSYLAFVGYFCAVHTGLQQLSVTPSAVPSTRALLKIGGRLHPHMKRIRVETVDTAGMFMRA</sequence>
<gene>
    <name evidence="1" type="ORF">H4R18_004925</name>
</gene>
<dbReference type="OrthoDB" id="5559351at2759"/>
<name>A0A9W8H312_9FUNG</name>
<proteinExistence type="predicted"/>
<dbReference type="EMBL" id="JANBUL010000262">
    <property type="protein sequence ID" value="KAJ2777885.1"/>
    <property type="molecule type" value="Genomic_DNA"/>
</dbReference>
<organism evidence="1 2">
    <name type="scientific">Coemansia javaensis</name>
    <dbReference type="NCBI Taxonomy" id="2761396"/>
    <lineage>
        <taxon>Eukaryota</taxon>
        <taxon>Fungi</taxon>
        <taxon>Fungi incertae sedis</taxon>
        <taxon>Zoopagomycota</taxon>
        <taxon>Kickxellomycotina</taxon>
        <taxon>Kickxellomycetes</taxon>
        <taxon>Kickxellales</taxon>
        <taxon>Kickxellaceae</taxon>
        <taxon>Coemansia</taxon>
    </lineage>
</organism>
<evidence type="ECO:0000313" key="1">
    <source>
        <dbReference type="EMBL" id="KAJ2777885.1"/>
    </source>
</evidence>
<dbReference type="Proteomes" id="UP001140217">
    <property type="component" value="Unassembled WGS sequence"/>
</dbReference>
<evidence type="ECO:0000313" key="2">
    <source>
        <dbReference type="Proteomes" id="UP001140217"/>
    </source>
</evidence>
<dbReference type="AlphaFoldDB" id="A0A9W8H312"/>
<comment type="caution">
    <text evidence="1">The sequence shown here is derived from an EMBL/GenBank/DDBJ whole genome shotgun (WGS) entry which is preliminary data.</text>
</comment>
<keyword evidence="2" id="KW-1185">Reference proteome</keyword>